<dbReference type="CDD" id="cd11614">
    <property type="entry name" value="SAF_CpaB_FlgA_like"/>
    <property type="match status" value="1"/>
</dbReference>
<dbReference type="Proteomes" id="UP000011721">
    <property type="component" value="Chromosome"/>
</dbReference>
<evidence type="ECO:0000313" key="5">
    <source>
        <dbReference type="EMBL" id="AGF79628.1"/>
    </source>
</evidence>
<organism evidence="5 6">
    <name type="scientific">Desulfocapsa sulfexigens (strain DSM 10523 / SB164P1)</name>
    <dbReference type="NCBI Taxonomy" id="1167006"/>
    <lineage>
        <taxon>Bacteria</taxon>
        <taxon>Pseudomonadati</taxon>
        <taxon>Thermodesulfobacteriota</taxon>
        <taxon>Desulfobulbia</taxon>
        <taxon>Desulfobulbales</taxon>
        <taxon>Desulfocapsaceae</taxon>
        <taxon>Desulfocapsa</taxon>
    </lineage>
</organism>
<evidence type="ECO:0000256" key="2">
    <source>
        <dbReference type="ARBA" id="ARBA00022729"/>
    </source>
</evidence>
<dbReference type="GO" id="GO:0042597">
    <property type="term" value="C:periplasmic space"/>
    <property type="evidence" value="ECO:0007669"/>
    <property type="project" value="UniProtKB-SubCell"/>
</dbReference>
<dbReference type="Gene3D" id="2.30.30.760">
    <property type="match status" value="1"/>
</dbReference>
<dbReference type="STRING" id="1167006.UWK_03099"/>
<dbReference type="PANTHER" id="PTHR36307:SF1">
    <property type="entry name" value="FLAGELLA BASAL BODY P-RING FORMATION PROTEIN FLGA"/>
    <property type="match status" value="1"/>
</dbReference>
<comment type="subcellular location">
    <subcellularLocation>
        <location evidence="1">Periplasm</location>
    </subcellularLocation>
</comment>
<dbReference type="InterPro" id="IPR017585">
    <property type="entry name" value="SAF_FlgA"/>
</dbReference>
<keyword evidence="2" id="KW-0732">Signal</keyword>
<feature type="domain" description="SAF" evidence="4">
    <location>
        <begin position="192"/>
        <end position="253"/>
    </location>
</feature>
<dbReference type="AlphaFoldDB" id="M1P827"/>
<name>M1P827_DESSD</name>
<gene>
    <name evidence="5" type="ordered locus">UWK_03099</name>
</gene>
<dbReference type="RefSeq" id="WP_015405312.1">
    <property type="nucleotide sequence ID" value="NC_020304.1"/>
</dbReference>
<accession>M1P827</accession>
<reference evidence="6" key="1">
    <citation type="journal article" date="2013" name="Stand. Genomic Sci.">
        <title>Complete genome sequence of Desulfocapsa sulfexigens, a marine deltaproteobacterium specialized in disproportionating inorganic sulfur compounds.</title>
        <authorList>
            <person name="Finster K.W."/>
            <person name="Kjeldsen K.U."/>
            <person name="Kube M."/>
            <person name="Reinhardt R."/>
            <person name="Mussmann M."/>
            <person name="Amann R."/>
            <person name="Schreiber L."/>
        </authorList>
    </citation>
    <scope>NUCLEOTIDE SEQUENCE [LARGE SCALE GENOMIC DNA]</scope>
    <source>
        <strain evidence="6">DSM 10523 / SB164P1</strain>
    </source>
</reference>
<dbReference type="GO" id="GO:0044780">
    <property type="term" value="P:bacterial-type flagellum assembly"/>
    <property type="evidence" value="ECO:0007669"/>
    <property type="project" value="InterPro"/>
</dbReference>
<protein>
    <submittedName>
        <fullName evidence="5">Flagella basal body P-ring formation protein FlgA</fullName>
    </submittedName>
</protein>
<dbReference type="InterPro" id="IPR013974">
    <property type="entry name" value="SAF"/>
</dbReference>
<keyword evidence="6" id="KW-1185">Reference proteome</keyword>
<evidence type="ECO:0000259" key="4">
    <source>
        <dbReference type="SMART" id="SM00858"/>
    </source>
</evidence>
<keyword evidence="5" id="KW-0966">Cell projection</keyword>
<keyword evidence="5" id="KW-0282">Flagellum</keyword>
<dbReference type="NCBIfam" id="TIGR03170">
    <property type="entry name" value="flgA_cterm"/>
    <property type="match status" value="1"/>
</dbReference>
<dbReference type="PATRIC" id="fig|1167006.5.peg.3344"/>
<dbReference type="eggNOG" id="COG1261">
    <property type="taxonomic scope" value="Bacteria"/>
</dbReference>
<keyword evidence="3" id="KW-0574">Periplasm</keyword>
<evidence type="ECO:0000313" key="6">
    <source>
        <dbReference type="Proteomes" id="UP000011721"/>
    </source>
</evidence>
<dbReference type="SMART" id="SM00858">
    <property type="entry name" value="SAF"/>
    <property type="match status" value="1"/>
</dbReference>
<evidence type="ECO:0000256" key="1">
    <source>
        <dbReference type="ARBA" id="ARBA00004418"/>
    </source>
</evidence>
<dbReference type="OrthoDB" id="5387542at2"/>
<dbReference type="PANTHER" id="PTHR36307">
    <property type="entry name" value="FLAGELLA BASAL BODY P-RING FORMATION PROTEIN FLGA"/>
    <property type="match status" value="1"/>
</dbReference>
<dbReference type="InterPro" id="IPR039246">
    <property type="entry name" value="Flagellar_FlgA"/>
</dbReference>
<dbReference type="Pfam" id="PF13144">
    <property type="entry name" value="ChapFlgA"/>
    <property type="match status" value="1"/>
</dbReference>
<keyword evidence="5" id="KW-0969">Cilium</keyword>
<proteinExistence type="predicted"/>
<dbReference type="HOGENOM" id="CLU_073801_0_0_7"/>
<sequence length="316" mass="34324">MKRVTLLISAFLCLLPGVTLALEITFSPLAEIRSSYITLGDVAEFNEDSALAMALGSKEIAPAPKAGESVTLNSEEVRSTLVANFPVPTDLTWKGANTIVVERKGIIIGPDEIAAKIAEYLEERGDDLPVAEYSFISRELPLPFIIPEGELEVDVIPADPSVIGSRRFSLVYKVDGRTVKNISIRGNLEALASVAILTQNVKRGAILHPDMVELQTKDLSQLRDPCTDLREVLGKKLTRSLRSGTVLDISSIDIPPVIQKGQLVKILINHNGMHLSATGISSMNGKQDQIIRVMNSSSHKMIFCKVIAPGLVEVHI</sequence>
<dbReference type="KEGG" id="dsf:UWK_03099"/>
<evidence type="ECO:0000256" key="3">
    <source>
        <dbReference type="ARBA" id="ARBA00022764"/>
    </source>
</evidence>
<dbReference type="EMBL" id="CP003985">
    <property type="protein sequence ID" value="AGF79628.1"/>
    <property type="molecule type" value="Genomic_DNA"/>
</dbReference>
<dbReference type="Gene3D" id="3.90.1210.10">
    <property type="entry name" value="Antifreeze-like/N-acetylneuraminic acid synthase C-terminal domain"/>
    <property type="match status" value="1"/>
</dbReference>